<evidence type="ECO:0000313" key="1">
    <source>
        <dbReference type="EMBL" id="KAG8056346.1"/>
    </source>
</evidence>
<proteinExistence type="predicted"/>
<gene>
    <name evidence="1" type="ORF">GUJ93_ZPchr0002g24602</name>
</gene>
<evidence type="ECO:0000313" key="2">
    <source>
        <dbReference type="Proteomes" id="UP000729402"/>
    </source>
</evidence>
<protein>
    <submittedName>
        <fullName evidence="1">Uncharacterized protein</fullName>
    </submittedName>
</protein>
<accession>A0A8J5SEV4</accession>
<name>A0A8J5SEV4_ZIZPA</name>
<reference evidence="1" key="2">
    <citation type="submission" date="2021-02" db="EMBL/GenBank/DDBJ databases">
        <authorList>
            <person name="Kimball J.A."/>
            <person name="Haas M.W."/>
            <person name="Macchietto M."/>
            <person name="Kono T."/>
            <person name="Duquette J."/>
            <person name="Shao M."/>
        </authorList>
    </citation>
    <scope>NUCLEOTIDE SEQUENCE</scope>
    <source>
        <tissue evidence="1">Fresh leaf tissue</tissue>
    </source>
</reference>
<organism evidence="1 2">
    <name type="scientific">Zizania palustris</name>
    <name type="common">Northern wild rice</name>
    <dbReference type="NCBI Taxonomy" id="103762"/>
    <lineage>
        <taxon>Eukaryota</taxon>
        <taxon>Viridiplantae</taxon>
        <taxon>Streptophyta</taxon>
        <taxon>Embryophyta</taxon>
        <taxon>Tracheophyta</taxon>
        <taxon>Spermatophyta</taxon>
        <taxon>Magnoliopsida</taxon>
        <taxon>Liliopsida</taxon>
        <taxon>Poales</taxon>
        <taxon>Poaceae</taxon>
        <taxon>BOP clade</taxon>
        <taxon>Oryzoideae</taxon>
        <taxon>Oryzeae</taxon>
        <taxon>Zizaniinae</taxon>
        <taxon>Zizania</taxon>
    </lineage>
</organism>
<comment type="caution">
    <text evidence="1">The sequence shown here is derived from an EMBL/GenBank/DDBJ whole genome shotgun (WGS) entry which is preliminary data.</text>
</comment>
<dbReference type="AlphaFoldDB" id="A0A8J5SEV4"/>
<sequence>MNANMEYMDNQDDDMDEDAFEVVPNHGSLDPRAPGVDDALSLISRASSFGPVAPPLARVPSMLQAPPQAPVLPPIIIASAPSLAQPLTILALETPQVLPPVLLASGLPLTPLRSRGRL</sequence>
<dbReference type="EMBL" id="JAAALK010000287">
    <property type="protein sequence ID" value="KAG8056346.1"/>
    <property type="molecule type" value="Genomic_DNA"/>
</dbReference>
<keyword evidence="2" id="KW-1185">Reference proteome</keyword>
<dbReference type="Proteomes" id="UP000729402">
    <property type="component" value="Unassembled WGS sequence"/>
</dbReference>
<reference evidence="1" key="1">
    <citation type="journal article" date="2021" name="bioRxiv">
        <title>Whole Genome Assembly and Annotation of Northern Wild Rice, Zizania palustris L., Supports a Whole Genome Duplication in the Zizania Genus.</title>
        <authorList>
            <person name="Haas M."/>
            <person name="Kono T."/>
            <person name="Macchietto M."/>
            <person name="Millas R."/>
            <person name="McGilp L."/>
            <person name="Shao M."/>
            <person name="Duquette J."/>
            <person name="Hirsch C.N."/>
            <person name="Kimball J."/>
        </authorList>
    </citation>
    <scope>NUCLEOTIDE SEQUENCE</scope>
    <source>
        <tissue evidence="1">Fresh leaf tissue</tissue>
    </source>
</reference>